<keyword evidence="2" id="KW-1185">Reference proteome</keyword>
<dbReference type="RefSeq" id="WP_184114434.1">
    <property type="nucleotide sequence ID" value="NZ_JACHNY010000004.1"/>
</dbReference>
<evidence type="ECO:0008006" key="3">
    <source>
        <dbReference type="Google" id="ProtNLM"/>
    </source>
</evidence>
<evidence type="ECO:0000313" key="1">
    <source>
        <dbReference type="EMBL" id="MBB4618017.1"/>
    </source>
</evidence>
<dbReference type="Pfam" id="PF05926">
    <property type="entry name" value="Phage_GPL"/>
    <property type="match status" value="1"/>
</dbReference>
<dbReference type="EMBL" id="JACHNY010000004">
    <property type="protein sequence ID" value="MBB4618017.1"/>
    <property type="molecule type" value="Genomic_DNA"/>
</dbReference>
<comment type="caution">
    <text evidence="1">The sequence shown here is derived from an EMBL/GenBank/DDBJ whole genome shotgun (WGS) entry which is preliminary data.</text>
</comment>
<proteinExistence type="predicted"/>
<reference evidence="1 2" key="1">
    <citation type="submission" date="2020-08" db="EMBL/GenBank/DDBJ databases">
        <title>Genomic Encyclopedia of Type Strains, Phase IV (KMG-IV): sequencing the most valuable type-strain genomes for metagenomic binning, comparative biology and taxonomic classification.</title>
        <authorList>
            <person name="Goeker M."/>
        </authorList>
    </citation>
    <scope>NUCLEOTIDE SEQUENCE [LARGE SCALE GENOMIC DNA]</scope>
    <source>
        <strain evidence="1 2">DSM 15867</strain>
    </source>
</reference>
<dbReference type="AlphaFoldDB" id="A0A7W7EXV5"/>
<dbReference type="InterPro" id="IPR009225">
    <property type="entry name" value="Phage_head_completion_GpL"/>
</dbReference>
<evidence type="ECO:0000313" key="2">
    <source>
        <dbReference type="Proteomes" id="UP000574769"/>
    </source>
</evidence>
<name>A0A7W7EXV5_9SPHN</name>
<dbReference type="Proteomes" id="UP000574769">
    <property type="component" value="Unassembled WGS sequence"/>
</dbReference>
<accession>A0A7W7EXV5</accession>
<gene>
    <name evidence="1" type="ORF">GGQ96_002153</name>
</gene>
<sequence length="174" mass="18668">MSGTLIIPPAALAPVGGCASIVPGPAAPETAIVRNDGWWPDIELAALRKAIRIRDTVTTERLREAVLGAMITVGRDLDSWGEGKRAAGAASLATVTGRANVALDGEPRLVILYRRAIGGYVKAELVEQYRDIDSTKASERDADALDQTPAELRRNALYAIRDILERGRIAVELI</sequence>
<protein>
    <recommendedName>
        <fullName evidence="3">Head completion/stabilization protein</fullName>
    </recommendedName>
</protein>
<organism evidence="1 2">
    <name type="scientific">Sphingomonas abaci</name>
    <dbReference type="NCBI Taxonomy" id="237611"/>
    <lineage>
        <taxon>Bacteria</taxon>
        <taxon>Pseudomonadati</taxon>
        <taxon>Pseudomonadota</taxon>
        <taxon>Alphaproteobacteria</taxon>
        <taxon>Sphingomonadales</taxon>
        <taxon>Sphingomonadaceae</taxon>
        <taxon>Sphingomonas</taxon>
    </lineage>
</organism>